<dbReference type="Proteomes" id="UP000034595">
    <property type="component" value="Unassembled WGS sequence"/>
</dbReference>
<dbReference type="Pfam" id="PF04545">
    <property type="entry name" value="Sigma70_r4"/>
    <property type="match status" value="1"/>
</dbReference>
<evidence type="ECO:0000313" key="3">
    <source>
        <dbReference type="Proteomes" id="UP000034595"/>
    </source>
</evidence>
<evidence type="ECO:0000259" key="1">
    <source>
        <dbReference type="Pfam" id="PF04545"/>
    </source>
</evidence>
<dbReference type="PRINTS" id="PR00046">
    <property type="entry name" value="SIGMA70FCT"/>
</dbReference>
<dbReference type="InterPro" id="IPR000943">
    <property type="entry name" value="RNA_pol_sigma70"/>
</dbReference>
<dbReference type="AlphaFoldDB" id="A0A0G1KEV5"/>
<evidence type="ECO:0000313" key="2">
    <source>
        <dbReference type="EMBL" id="KKT82256.1"/>
    </source>
</evidence>
<proteinExistence type="predicted"/>
<dbReference type="GO" id="GO:0006352">
    <property type="term" value="P:DNA-templated transcription initiation"/>
    <property type="evidence" value="ECO:0007669"/>
    <property type="project" value="InterPro"/>
</dbReference>
<comment type="caution">
    <text evidence="2">The sequence shown here is derived from an EMBL/GenBank/DDBJ whole genome shotgun (WGS) entry which is preliminary data.</text>
</comment>
<dbReference type="EMBL" id="LCJQ01000001">
    <property type="protein sequence ID" value="KKT82256.1"/>
    <property type="molecule type" value="Genomic_DNA"/>
</dbReference>
<gene>
    <name evidence="2" type="ORF">UW78_C0001G0039</name>
</gene>
<dbReference type="GO" id="GO:0003700">
    <property type="term" value="F:DNA-binding transcription factor activity"/>
    <property type="evidence" value="ECO:0007669"/>
    <property type="project" value="InterPro"/>
</dbReference>
<reference evidence="2 3" key="1">
    <citation type="journal article" date="2015" name="Nature">
        <title>rRNA introns, odd ribosomes, and small enigmatic genomes across a large radiation of phyla.</title>
        <authorList>
            <person name="Brown C.T."/>
            <person name="Hug L.A."/>
            <person name="Thomas B.C."/>
            <person name="Sharon I."/>
            <person name="Castelle C.J."/>
            <person name="Singh A."/>
            <person name="Wilkins M.J."/>
            <person name="Williams K.H."/>
            <person name="Banfield J.F."/>
        </authorList>
    </citation>
    <scope>NUCLEOTIDE SEQUENCE [LARGE SCALE GENOMIC DNA]</scope>
</reference>
<accession>A0A0G1KEV5</accession>
<dbReference type="InterPro" id="IPR007630">
    <property type="entry name" value="RNA_pol_sigma70_r4"/>
</dbReference>
<dbReference type="SUPFAM" id="SSF88659">
    <property type="entry name" value="Sigma3 and sigma4 domains of RNA polymerase sigma factors"/>
    <property type="match status" value="1"/>
</dbReference>
<organism evidence="2 3">
    <name type="scientific">Candidatus Azambacteria bacterium GW2011_GWA1_44_9</name>
    <dbReference type="NCBI Taxonomy" id="1618610"/>
    <lineage>
        <taxon>Bacteria</taxon>
        <taxon>Candidatus Azamiibacteriota</taxon>
    </lineage>
</organism>
<feature type="domain" description="RNA polymerase sigma-70 region 4" evidence="1">
    <location>
        <begin position="112"/>
        <end position="164"/>
    </location>
</feature>
<dbReference type="InterPro" id="IPR036388">
    <property type="entry name" value="WH-like_DNA-bd_sf"/>
</dbReference>
<dbReference type="InterPro" id="IPR013324">
    <property type="entry name" value="RNA_pol_sigma_r3/r4-like"/>
</dbReference>
<protein>
    <submittedName>
        <fullName evidence="2">RNA polymerase sigma factor</fullName>
    </submittedName>
</protein>
<dbReference type="Gene3D" id="1.10.10.10">
    <property type="entry name" value="Winged helix-like DNA-binding domain superfamily/Winged helix DNA-binding domain"/>
    <property type="match status" value="1"/>
</dbReference>
<sequence>MNKNKHSVFHCGVKERNMFILDMMKKHGISSVVELSQQSDICQTLLLKLINKELSPQDRMHRWRPCVLAIAKFFSVTPYELFEEDQICITSDLGRKRAKECFNASWEDISFALRELSFKEREVLSLRFGFGEGPKKTLEEIKKVLKISAFCIGEIEKKAIGKVKYHIVKKKKKSR</sequence>
<name>A0A0G1KEV5_9BACT</name>